<comment type="caution">
    <text evidence="2">The sequence shown here is derived from an EMBL/GenBank/DDBJ whole genome shotgun (WGS) entry which is preliminary data.</text>
</comment>
<reference evidence="2 3" key="1">
    <citation type="submission" date="2023-08" db="EMBL/GenBank/DDBJ databases">
        <title>Oxalobacteraceae gen .nov., isolated from river sludge outside the plant.</title>
        <authorList>
            <person name="Zhao S.Y."/>
        </authorList>
    </citation>
    <scope>NUCLEOTIDE SEQUENCE [LARGE SCALE GENOMIC DNA]</scope>
    <source>
        <strain evidence="2 3">R-40</strain>
    </source>
</reference>
<protein>
    <submittedName>
        <fullName evidence="2">Uncharacterized protein</fullName>
    </submittedName>
</protein>
<feature type="chain" id="PRO_5047414654" evidence="1">
    <location>
        <begin position="21"/>
        <end position="226"/>
    </location>
</feature>
<dbReference type="RefSeq" id="WP_338436329.1">
    <property type="nucleotide sequence ID" value="NZ_JAUYVH010000003.1"/>
</dbReference>
<keyword evidence="1" id="KW-0732">Signal</keyword>
<sequence>MKILKIKASCFMFGALSALSGCGGGGGGSDPAAFPIDAAVSSFYSSSRTFAVTNEDTPTRFTLEYSLTPAADGTFEGANAKTLLYTAVLKENGAPIENAGGTDYFQVNPYRYLGSLYNDNTYEVAANQKTLPARATIGQSGDFYTSTTYTDNSKAAIEDTTIARWSLERDPSSRSRAYFCVNQSVTLTIPDDLRTISSCFRIDDNGAVLGYKLSYIYADGTSITFD</sequence>
<keyword evidence="3" id="KW-1185">Reference proteome</keyword>
<name>A0ABU1BQ14_9BURK</name>
<organism evidence="2 3">
    <name type="scientific">Keguizhuia sedimenti</name>
    <dbReference type="NCBI Taxonomy" id="3064264"/>
    <lineage>
        <taxon>Bacteria</taxon>
        <taxon>Pseudomonadati</taxon>
        <taxon>Pseudomonadota</taxon>
        <taxon>Betaproteobacteria</taxon>
        <taxon>Burkholderiales</taxon>
        <taxon>Oxalobacteraceae</taxon>
        <taxon>Keguizhuia</taxon>
    </lineage>
</organism>
<dbReference type="Proteomes" id="UP001225596">
    <property type="component" value="Unassembled WGS sequence"/>
</dbReference>
<evidence type="ECO:0000313" key="2">
    <source>
        <dbReference type="EMBL" id="MDQ9170408.1"/>
    </source>
</evidence>
<dbReference type="EMBL" id="JAUYVH010000003">
    <property type="protein sequence ID" value="MDQ9170408.1"/>
    <property type="molecule type" value="Genomic_DNA"/>
</dbReference>
<gene>
    <name evidence="2" type="ORF">Q8A64_08280</name>
</gene>
<accession>A0ABU1BQ14</accession>
<evidence type="ECO:0000313" key="3">
    <source>
        <dbReference type="Proteomes" id="UP001225596"/>
    </source>
</evidence>
<dbReference type="PROSITE" id="PS51257">
    <property type="entry name" value="PROKAR_LIPOPROTEIN"/>
    <property type="match status" value="1"/>
</dbReference>
<feature type="signal peptide" evidence="1">
    <location>
        <begin position="1"/>
        <end position="20"/>
    </location>
</feature>
<proteinExistence type="predicted"/>
<evidence type="ECO:0000256" key="1">
    <source>
        <dbReference type="SAM" id="SignalP"/>
    </source>
</evidence>